<feature type="compositionally biased region" description="Low complexity" evidence="2">
    <location>
        <begin position="108"/>
        <end position="119"/>
    </location>
</feature>
<feature type="region of interest" description="Disordered" evidence="2">
    <location>
        <begin position="1"/>
        <end position="64"/>
    </location>
</feature>
<feature type="compositionally biased region" description="Polar residues" evidence="2">
    <location>
        <begin position="720"/>
        <end position="754"/>
    </location>
</feature>
<dbReference type="Pfam" id="PF09949">
    <property type="entry name" value="APP1_cat"/>
    <property type="match status" value="1"/>
</dbReference>
<comment type="caution">
    <text evidence="4">The sequence shown here is derived from an EMBL/GenBank/DDBJ whole genome shotgun (WGS) entry which is preliminary data.</text>
</comment>
<feature type="coiled-coil region" evidence="1">
    <location>
        <begin position="777"/>
        <end position="818"/>
    </location>
</feature>
<dbReference type="GO" id="GO:0030479">
    <property type="term" value="C:actin cortical patch"/>
    <property type="evidence" value="ECO:0007669"/>
    <property type="project" value="TreeGrafter"/>
</dbReference>
<feature type="compositionally biased region" description="Low complexity" evidence="2">
    <location>
        <begin position="244"/>
        <end position="260"/>
    </location>
</feature>
<feature type="compositionally biased region" description="Basic and acidic residues" evidence="2">
    <location>
        <begin position="151"/>
        <end position="161"/>
    </location>
</feature>
<feature type="compositionally biased region" description="Polar residues" evidence="2">
    <location>
        <begin position="18"/>
        <end position="43"/>
    </location>
</feature>
<dbReference type="AlphaFoldDB" id="A0A8H3TQW7"/>
<feature type="domain" description="Phosphatidate phosphatase APP1 catalytic" evidence="3">
    <location>
        <begin position="476"/>
        <end position="629"/>
    </location>
</feature>
<dbReference type="PANTHER" id="PTHR28208">
    <property type="entry name" value="PHOSPHATIDATE PHOSPHATASE APP1"/>
    <property type="match status" value="1"/>
</dbReference>
<protein>
    <recommendedName>
        <fullName evidence="3">Phosphatidate phosphatase APP1 catalytic domain-containing protein</fullName>
    </recommendedName>
</protein>
<dbReference type="EMBL" id="BLZA01000009">
    <property type="protein sequence ID" value="GHJ84649.1"/>
    <property type="molecule type" value="Genomic_DNA"/>
</dbReference>
<evidence type="ECO:0000313" key="5">
    <source>
        <dbReference type="Proteomes" id="UP000620104"/>
    </source>
</evidence>
<sequence length="846" mass="91663">MSANRRTPPPLPPKPGSATRQYSSQSTQLPTPSLRVNTGNLSGSFLRPENRSGKSSFSTTFAASASSWASKAKSGLNNYAKPMAKAAISQASNYVEAATDYINESRNGDSSSRSMSGDSGSDGGRQRGRTSPRPVDKLSLLPQWAVRRPRRDREGQPLKDKDARLQYDLEVRVSGYCATMTSAENAGYVMRAALKIMRGVAALPPVLAETALKVEDKMSNSPVSSPTMEKIADELEKDMHQKGSRTTRSSTISSTDTVSSKRYPKNNSAENLLSQITTEQLQALHDNMEERLAGFRSSVSVRRVQVSIYLVGLNEDRDRSSKQFTPTPDYEPLMTSVFTTSPQGLFAQRMMIPWERLKSIRHADKLATDDPTSTDGYALYVLAELLSDGAPSQLPAKASSIAPASSPQFSQPTLAAEPNPLPAIASKTDDGANAFFSSAAKPLNRGSGGEPGALQALGKTDVTASVLTKISSPGGVRIISDLDDTVKYSNILGGAREAFRNAFCRSVEELGIDGMAEMYQDLARAGVAGYHFVSNSPNELQQVIESFFRHHGFPDGYSLMLKYYGKGHLVNSFMEEPAERKLRGVEAVMDSFQTSKFILIGDSGEQDLELYVAIAKARPEQVLAVVIRDVTTAIVKKRGNTSRKPTMSEIDFAALDEALGHADGHHQAAKAGIGGQKRDAAKKLIRVASGVDLSRLRMSSPSEITLASTLQDSPKRQKSVDSISSPVSLNQPPSIASSRTPLSDRASQVESSEPSVPKVATADITSIGATGLSSDPLVSLEDEVREVEEEFQELSATQTKLLRRAAEWNERVNRLSKEIPGGIHLLLFKEPSEIEETLLQIVKDNR</sequence>
<gene>
    <name evidence="4" type="ORF">NliqN6_1051</name>
</gene>
<keyword evidence="5" id="KW-1185">Reference proteome</keyword>
<dbReference type="Proteomes" id="UP000620104">
    <property type="component" value="Unassembled WGS sequence"/>
</dbReference>
<keyword evidence="1" id="KW-0175">Coiled coil</keyword>
<evidence type="ECO:0000256" key="1">
    <source>
        <dbReference type="SAM" id="Coils"/>
    </source>
</evidence>
<reference evidence="4" key="1">
    <citation type="submission" date="2020-07" db="EMBL/GenBank/DDBJ databases">
        <title>Draft Genome Sequence of a Deep-Sea Yeast, Naganishia (Cryptococcus) liquefaciens strain N6.</title>
        <authorList>
            <person name="Han Y.W."/>
            <person name="Kajitani R."/>
            <person name="Morimoto H."/>
            <person name="Parhat M."/>
            <person name="Tsubouchi H."/>
            <person name="Bakenova O."/>
            <person name="Ogata M."/>
            <person name="Argunhan B."/>
            <person name="Aoki R."/>
            <person name="Kajiwara S."/>
            <person name="Itoh T."/>
            <person name="Iwasaki H."/>
        </authorList>
    </citation>
    <scope>NUCLEOTIDE SEQUENCE</scope>
    <source>
        <strain evidence="4">N6</strain>
    </source>
</reference>
<accession>A0A8H3TQW7</accession>
<dbReference type="InterPro" id="IPR019236">
    <property type="entry name" value="APP1_cat"/>
</dbReference>
<dbReference type="GO" id="GO:0008195">
    <property type="term" value="F:phosphatidate phosphatase activity"/>
    <property type="evidence" value="ECO:0007669"/>
    <property type="project" value="InterPro"/>
</dbReference>
<evidence type="ECO:0000313" key="4">
    <source>
        <dbReference type="EMBL" id="GHJ84649.1"/>
    </source>
</evidence>
<proteinExistence type="predicted"/>
<feature type="region of interest" description="Disordered" evidence="2">
    <location>
        <begin position="104"/>
        <end position="161"/>
    </location>
</feature>
<evidence type="ECO:0000256" key="2">
    <source>
        <dbReference type="SAM" id="MobiDB-lite"/>
    </source>
</evidence>
<feature type="compositionally biased region" description="Low complexity" evidence="2">
    <location>
        <begin position="53"/>
        <end position="64"/>
    </location>
</feature>
<dbReference type="PANTHER" id="PTHR28208:SF3">
    <property type="entry name" value="PHOSPHATIDATE PHOSPHATASE APP1"/>
    <property type="match status" value="1"/>
</dbReference>
<evidence type="ECO:0000259" key="3">
    <source>
        <dbReference type="Pfam" id="PF09949"/>
    </source>
</evidence>
<name>A0A8H3TQW7_9TREE</name>
<feature type="region of interest" description="Disordered" evidence="2">
    <location>
        <begin position="238"/>
        <end position="271"/>
    </location>
</feature>
<dbReference type="OrthoDB" id="2117591at2759"/>
<organism evidence="4 5">
    <name type="scientific">Naganishia liquefaciens</name>
    <dbReference type="NCBI Taxonomy" id="104408"/>
    <lineage>
        <taxon>Eukaryota</taxon>
        <taxon>Fungi</taxon>
        <taxon>Dikarya</taxon>
        <taxon>Basidiomycota</taxon>
        <taxon>Agaricomycotina</taxon>
        <taxon>Tremellomycetes</taxon>
        <taxon>Filobasidiales</taxon>
        <taxon>Filobasidiaceae</taxon>
        <taxon>Naganishia</taxon>
    </lineage>
</organism>
<dbReference type="InterPro" id="IPR052935">
    <property type="entry name" value="Mg2+_PAP"/>
</dbReference>
<feature type="region of interest" description="Disordered" evidence="2">
    <location>
        <begin position="706"/>
        <end position="758"/>
    </location>
</feature>